<feature type="repeat" description="ANK" evidence="3">
    <location>
        <begin position="448"/>
        <end position="480"/>
    </location>
</feature>
<feature type="domain" description="Nephrocystin 3-like N-terminal" evidence="4">
    <location>
        <begin position="2"/>
        <end position="88"/>
    </location>
</feature>
<keyword evidence="1" id="KW-0677">Repeat</keyword>
<dbReference type="InterPro" id="IPR036770">
    <property type="entry name" value="Ankyrin_rpt-contain_sf"/>
</dbReference>
<dbReference type="Proteomes" id="UP000027920">
    <property type="component" value="Unassembled WGS sequence"/>
</dbReference>
<dbReference type="PANTHER" id="PTHR24173:SF74">
    <property type="entry name" value="ANKYRIN REPEAT DOMAIN-CONTAINING PROTEIN 16"/>
    <property type="match status" value="1"/>
</dbReference>
<evidence type="ECO:0000259" key="4">
    <source>
        <dbReference type="Pfam" id="PF24883"/>
    </source>
</evidence>
<feature type="repeat" description="ANK" evidence="3">
    <location>
        <begin position="975"/>
        <end position="1008"/>
    </location>
</feature>
<accession>A0A072P6C4</accession>
<gene>
    <name evidence="5" type="ORF">A1O9_09250</name>
</gene>
<dbReference type="PRINTS" id="PR01415">
    <property type="entry name" value="ANKYRIN"/>
</dbReference>
<dbReference type="HOGENOM" id="CLU_000288_34_15_1"/>
<organism evidence="5 6">
    <name type="scientific">Exophiala aquamarina CBS 119918</name>
    <dbReference type="NCBI Taxonomy" id="1182545"/>
    <lineage>
        <taxon>Eukaryota</taxon>
        <taxon>Fungi</taxon>
        <taxon>Dikarya</taxon>
        <taxon>Ascomycota</taxon>
        <taxon>Pezizomycotina</taxon>
        <taxon>Eurotiomycetes</taxon>
        <taxon>Chaetothyriomycetidae</taxon>
        <taxon>Chaetothyriales</taxon>
        <taxon>Herpotrichiellaceae</taxon>
        <taxon>Exophiala</taxon>
    </lineage>
</organism>
<comment type="caution">
    <text evidence="5">The sequence shown here is derived from an EMBL/GenBank/DDBJ whole genome shotgun (WGS) entry which is preliminary data.</text>
</comment>
<evidence type="ECO:0000256" key="1">
    <source>
        <dbReference type="ARBA" id="ARBA00022737"/>
    </source>
</evidence>
<dbReference type="STRING" id="1182545.A0A072P6C4"/>
<evidence type="ECO:0000256" key="3">
    <source>
        <dbReference type="PROSITE-ProRule" id="PRU00023"/>
    </source>
</evidence>
<dbReference type="Pfam" id="PF12796">
    <property type="entry name" value="Ank_2"/>
    <property type="match status" value="5"/>
</dbReference>
<dbReference type="PROSITE" id="PS50088">
    <property type="entry name" value="ANK_REPEAT"/>
    <property type="match status" value="13"/>
</dbReference>
<sequence>MVVRHLLRQLLEHEANLPQEILTLYDRSIKSRLDVTEKIWADIFFKCMLSSVKTYVMLDGLDECPDQRGLGRFLRRLRETKSKIYMTGRTSSHLSLDLVIDHEVAIKAPESDLITYIKSYIGEDQDLRALLSDSLSNDVVLQLTDYADGSFLLVKIALENLSDVTTVRQLTKTLSNLPQNLGSAHRTTFERIQSASTAKRDLALKALMWTLLAKRPLTMIELLHALAFDPDDSELDTENIPTPTTVIRACLGFLQHREDNDLVQFSHATVVHYLKTECDEIFKDSGLIVSRSCVKYLAQQTFAFKPCQSSTELLTRFSYNPLLRYTALYWGEHVVDFQAELTTDIQRLLNAPNAVLNAAQAFHYLRRKSSAPSDATFLELPQGFEKTHLLALWGLSDVATLESLSYGEIIAPDSLGWTPLHWAAARGHPDMIEFLLTRGANIEAKDFRGWTPLFWAAFWGRLSALRYLLDKGASLNGKDTDSNTPLHIAVGRADPDVCRELLDRHADWGVKSVHGISAFEDGSNSGVPEIASMFLDLKHVLEQPVDEDETVGETALERAVAWSPSALNSAFRTILIREAGASKVCGWQSPLLPRLEQHLSKLREKDPDRLTDIGSDIHFPGFVEDLINQTDYHAGVLGYAILTERVEMVKALIDAGADLKKNWSSEFRRIQYMQFPVLLAVYVGNTDLLNLLIRHGARVDVADFEGHSPLHYAAILGHTEATRTLSSYEDLRKSTDRGGKSPLHSVWSAFLRSNPKTVSPTKLETSIAIAELLVKAGIAIDLADRFGSTPLHDAVKTGYLAAVQKLIELGANVNSRANKQQDYWNRRGRIYGEPEPLAPSLHGDTPFTLACKQHKWDMASALHNAGAVLPKGMDLRLPLIDVLADGNLSALQTLFSFALPSQVAGRDKDQDIPLIILAIRSLQWVMDKPSERESDFRRLFVKPQNSNATDAPKRYRAAIKFLLVKEQDPNAKDENGSTALLEALEYEYNKDIIELLLEYGADICATTKAGMNAMHVAAYSGSTPFVKLMLGHDVDLNHVSSNGNTPLSLAAANGHEEIVSVLLEQPNIHASEEDRQKWLLLSRCYTSIKSHDLSRFQDLSSSALLTGFSDRNGQTLLHLAADSGVTEMVSSLLKLDIAVNHQDVRGNTALHIAAKSQNSNVNIIRLLIDGGADIRTRNFAGEGFGIHRVPHDATALHLAAYVGKVEIVRAILEHASEVPIERRLSTTLRKGCGSSEDHEMLKGAATMGQFIDWTSDHCGRTPLMCAVESGNVPTVRYLLEMGAAVNASGGRGSWGFCALDLCPGAHRTYGSENDGGDEEAAKVEKSEMVKLLESYGAEVFDW</sequence>
<keyword evidence="2 3" id="KW-0040">ANK repeat</keyword>
<dbReference type="GeneID" id="25284160"/>
<dbReference type="SMART" id="SM00248">
    <property type="entry name" value="ANK"/>
    <property type="match status" value="16"/>
</dbReference>
<dbReference type="RefSeq" id="XP_013257398.1">
    <property type="nucleotide sequence ID" value="XM_013401944.1"/>
</dbReference>
<feature type="repeat" description="ANK" evidence="3">
    <location>
        <begin position="1112"/>
        <end position="1144"/>
    </location>
</feature>
<feature type="repeat" description="ANK" evidence="3">
    <location>
        <begin position="1258"/>
        <end position="1290"/>
    </location>
</feature>
<dbReference type="OrthoDB" id="4160516at2759"/>
<dbReference type="InterPro" id="IPR002110">
    <property type="entry name" value="Ankyrin_rpt"/>
</dbReference>
<evidence type="ECO:0000256" key="2">
    <source>
        <dbReference type="ARBA" id="ARBA00023043"/>
    </source>
</evidence>
<evidence type="ECO:0000313" key="5">
    <source>
        <dbReference type="EMBL" id="KEF54808.1"/>
    </source>
</evidence>
<dbReference type="Pfam" id="PF24883">
    <property type="entry name" value="NPHP3_N"/>
    <property type="match status" value="1"/>
</dbReference>
<feature type="repeat" description="ANK" evidence="3">
    <location>
        <begin position="1009"/>
        <end position="1041"/>
    </location>
</feature>
<dbReference type="PROSITE" id="PS50297">
    <property type="entry name" value="ANK_REP_REGION"/>
    <property type="match status" value="13"/>
</dbReference>
<dbReference type="EMBL" id="AMGV01000009">
    <property type="protein sequence ID" value="KEF54808.1"/>
    <property type="molecule type" value="Genomic_DNA"/>
</dbReference>
<feature type="repeat" description="ANK" evidence="3">
    <location>
        <begin position="481"/>
        <end position="513"/>
    </location>
</feature>
<feature type="repeat" description="ANK" evidence="3">
    <location>
        <begin position="672"/>
        <end position="704"/>
    </location>
</feature>
<feature type="repeat" description="ANK" evidence="3">
    <location>
        <begin position="415"/>
        <end position="447"/>
    </location>
</feature>
<name>A0A072P6C4_9EURO</name>
<dbReference type="Pfam" id="PF00023">
    <property type="entry name" value="Ank"/>
    <property type="match status" value="2"/>
</dbReference>
<dbReference type="PANTHER" id="PTHR24173">
    <property type="entry name" value="ANKYRIN REPEAT CONTAINING"/>
    <property type="match status" value="1"/>
</dbReference>
<feature type="repeat" description="ANK" evidence="3">
    <location>
        <begin position="1145"/>
        <end position="1179"/>
    </location>
</feature>
<keyword evidence="6" id="KW-1185">Reference proteome</keyword>
<proteinExistence type="predicted"/>
<dbReference type="VEuPathDB" id="FungiDB:A1O9_09250"/>
<feature type="repeat" description="ANK" evidence="3">
    <location>
        <begin position="705"/>
        <end position="725"/>
    </location>
</feature>
<reference evidence="5 6" key="1">
    <citation type="submission" date="2013-03" db="EMBL/GenBank/DDBJ databases">
        <title>The Genome Sequence of Exophiala aquamarina CBS 119918.</title>
        <authorList>
            <consortium name="The Broad Institute Genomics Platform"/>
            <person name="Cuomo C."/>
            <person name="de Hoog S."/>
            <person name="Gorbushina A."/>
            <person name="Walker B."/>
            <person name="Young S.K."/>
            <person name="Zeng Q."/>
            <person name="Gargeya S."/>
            <person name="Fitzgerald M."/>
            <person name="Haas B."/>
            <person name="Abouelleil A."/>
            <person name="Allen A.W."/>
            <person name="Alvarado L."/>
            <person name="Arachchi H.M."/>
            <person name="Berlin A.M."/>
            <person name="Chapman S.B."/>
            <person name="Gainer-Dewar J."/>
            <person name="Goldberg J."/>
            <person name="Griggs A."/>
            <person name="Gujja S."/>
            <person name="Hansen M."/>
            <person name="Howarth C."/>
            <person name="Imamovic A."/>
            <person name="Ireland A."/>
            <person name="Larimer J."/>
            <person name="McCowan C."/>
            <person name="Murphy C."/>
            <person name="Pearson M."/>
            <person name="Poon T.W."/>
            <person name="Priest M."/>
            <person name="Roberts A."/>
            <person name="Saif S."/>
            <person name="Shea T."/>
            <person name="Sisk P."/>
            <person name="Sykes S."/>
            <person name="Wortman J."/>
            <person name="Nusbaum C."/>
            <person name="Birren B."/>
        </authorList>
    </citation>
    <scope>NUCLEOTIDE SEQUENCE [LARGE SCALE GENOMIC DNA]</scope>
    <source>
        <strain evidence="5 6">CBS 119918</strain>
    </source>
</reference>
<feature type="repeat" description="ANK" evidence="3">
    <location>
        <begin position="786"/>
        <end position="818"/>
    </location>
</feature>
<evidence type="ECO:0000313" key="6">
    <source>
        <dbReference type="Proteomes" id="UP000027920"/>
    </source>
</evidence>
<dbReference type="Gene3D" id="1.25.40.20">
    <property type="entry name" value="Ankyrin repeat-containing domain"/>
    <property type="match status" value="5"/>
</dbReference>
<dbReference type="InterPro" id="IPR056884">
    <property type="entry name" value="NPHP3-like_N"/>
</dbReference>
<feature type="repeat" description="ANK" evidence="3">
    <location>
        <begin position="1191"/>
        <end position="1223"/>
    </location>
</feature>
<dbReference type="SUPFAM" id="SSF48403">
    <property type="entry name" value="Ankyrin repeat"/>
    <property type="match status" value="4"/>
</dbReference>
<protein>
    <recommendedName>
        <fullName evidence="4">Nephrocystin 3-like N-terminal domain-containing protein</fullName>
    </recommendedName>
</protein>
<feature type="repeat" description="ANK" evidence="3">
    <location>
        <begin position="1042"/>
        <end position="1064"/>
    </location>
</feature>